<dbReference type="PANTHER" id="PTHR42756">
    <property type="entry name" value="TRANSCRIPTIONAL REGULATOR, MARR"/>
    <property type="match status" value="1"/>
</dbReference>
<dbReference type="SMART" id="SM00347">
    <property type="entry name" value="HTH_MARR"/>
    <property type="match status" value="1"/>
</dbReference>
<keyword evidence="1" id="KW-0805">Transcription regulation</keyword>
<evidence type="ECO:0000256" key="1">
    <source>
        <dbReference type="ARBA" id="ARBA00023015"/>
    </source>
</evidence>
<accession>A0AA95JBY8</accession>
<dbReference type="Gene3D" id="1.10.10.10">
    <property type="entry name" value="Winged helix-like DNA-binding domain superfamily/Winged helix DNA-binding domain"/>
    <property type="match status" value="1"/>
</dbReference>
<reference evidence="5" key="1">
    <citation type="submission" date="2023-03" db="EMBL/GenBank/DDBJ databases">
        <title>Andean soil-derived lignocellulolytic bacterial consortium as a source of novel taxa and putative plastic-active enzymes.</title>
        <authorList>
            <person name="Diaz-Garcia L."/>
            <person name="Chuvochina M."/>
            <person name="Feuerriegel G."/>
            <person name="Bunk B."/>
            <person name="Sproer C."/>
            <person name="Streit W.R."/>
            <person name="Rodriguez L.M."/>
            <person name="Overmann J."/>
            <person name="Jimenez D.J."/>
        </authorList>
    </citation>
    <scope>NUCLEOTIDE SEQUENCE</scope>
    <source>
        <strain evidence="5">MAG 2441</strain>
    </source>
</reference>
<evidence type="ECO:0000259" key="4">
    <source>
        <dbReference type="PROSITE" id="PS50995"/>
    </source>
</evidence>
<organism evidence="5 6">
    <name type="scientific">Candidatus Cohnella colombiensis</name>
    <dbReference type="NCBI Taxonomy" id="3121368"/>
    <lineage>
        <taxon>Bacteria</taxon>
        <taxon>Bacillati</taxon>
        <taxon>Bacillota</taxon>
        <taxon>Bacilli</taxon>
        <taxon>Bacillales</taxon>
        <taxon>Paenibacillaceae</taxon>
        <taxon>Cohnella</taxon>
    </lineage>
</organism>
<dbReference type="GO" id="GO:0003677">
    <property type="term" value="F:DNA binding"/>
    <property type="evidence" value="ECO:0007669"/>
    <property type="project" value="UniProtKB-KW"/>
</dbReference>
<keyword evidence="3" id="KW-0804">Transcription</keyword>
<keyword evidence="2" id="KW-0238">DNA-binding</keyword>
<dbReference type="InterPro" id="IPR000835">
    <property type="entry name" value="HTH_MarR-typ"/>
</dbReference>
<name>A0AA95JBY8_9BACL</name>
<dbReference type="InterPro" id="IPR036388">
    <property type="entry name" value="WH-like_DNA-bd_sf"/>
</dbReference>
<dbReference type="Pfam" id="PF01047">
    <property type="entry name" value="MarR"/>
    <property type="match status" value="1"/>
</dbReference>
<evidence type="ECO:0000313" key="6">
    <source>
        <dbReference type="Proteomes" id="UP001178662"/>
    </source>
</evidence>
<dbReference type="PANTHER" id="PTHR42756:SF1">
    <property type="entry name" value="TRANSCRIPTIONAL REPRESSOR OF EMRAB OPERON"/>
    <property type="match status" value="1"/>
</dbReference>
<dbReference type="GO" id="GO:0003700">
    <property type="term" value="F:DNA-binding transcription factor activity"/>
    <property type="evidence" value="ECO:0007669"/>
    <property type="project" value="InterPro"/>
</dbReference>
<proteinExistence type="predicted"/>
<evidence type="ECO:0000313" key="5">
    <source>
        <dbReference type="EMBL" id="WEK55988.1"/>
    </source>
</evidence>
<gene>
    <name evidence="5" type="ORF">P0Y55_08055</name>
</gene>
<sequence>MVLDQSVGFLINITGRKITHHFATQLSAHEITPEQWSVLSCLCEQDGISQKSLAARVVKDPTNITRILDQLERKGLALRRTNPVDRRSFSAFVTDKGNQMQAELSSIEEQFMNSILQGLSEQQIDQLKQTLIHIVNQTSNINS</sequence>
<evidence type="ECO:0000256" key="2">
    <source>
        <dbReference type="ARBA" id="ARBA00023125"/>
    </source>
</evidence>
<dbReference type="EMBL" id="CP119317">
    <property type="protein sequence ID" value="WEK55988.1"/>
    <property type="molecule type" value="Genomic_DNA"/>
</dbReference>
<feature type="domain" description="HTH marR-type" evidence="4">
    <location>
        <begin position="1"/>
        <end position="136"/>
    </location>
</feature>
<protein>
    <submittedName>
        <fullName evidence="5">MarR family transcriptional regulator</fullName>
    </submittedName>
</protein>
<dbReference type="PRINTS" id="PR00598">
    <property type="entry name" value="HTHMARR"/>
</dbReference>
<dbReference type="AlphaFoldDB" id="A0AA95JBY8"/>
<dbReference type="InterPro" id="IPR036390">
    <property type="entry name" value="WH_DNA-bd_sf"/>
</dbReference>
<dbReference type="PROSITE" id="PS50995">
    <property type="entry name" value="HTH_MARR_2"/>
    <property type="match status" value="1"/>
</dbReference>
<evidence type="ECO:0000256" key="3">
    <source>
        <dbReference type="ARBA" id="ARBA00023163"/>
    </source>
</evidence>
<dbReference type="Proteomes" id="UP001178662">
    <property type="component" value="Chromosome"/>
</dbReference>
<keyword evidence="6" id="KW-1185">Reference proteome</keyword>
<dbReference type="SUPFAM" id="SSF46785">
    <property type="entry name" value="Winged helix' DNA-binding domain"/>
    <property type="match status" value="1"/>
</dbReference>